<dbReference type="Proteomes" id="UP000050865">
    <property type="component" value="Unassembled WGS sequence"/>
</dbReference>
<evidence type="ECO:0000256" key="1">
    <source>
        <dbReference type="ARBA" id="ARBA00007905"/>
    </source>
</evidence>
<comment type="similarity">
    <text evidence="1">Belongs to the aldo/keto reductase family.</text>
</comment>
<comment type="caution">
    <text evidence="8">The sequence shown here is derived from an EMBL/GenBank/DDBJ whole genome shotgun (WGS) entry which is preliminary data.</text>
</comment>
<dbReference type="RefSeq" id="WP_056989125.1">
    <property type="nucleotide sequence ID" value="NZ_AYZJ01000019.1"/>
</dbReference>
<evidence type="ECO:0000313" key="8">
    <source>
        <dbReference type="EMBL" id="KRN25140.1"/>
    </source>
</evidence>
<evidence type="ECO:0000256" key="5">
    <source>
        <dbReference type="PIRSR" id="PIRSR000097-2"/>
    </source>
</evidence>
<gene>
    <name evidence="8" type="ORF">FC75_GL001058</name>
</gene>
<proteinExistence type="inferred from homology"/>
<keyword evidence="9" id="KW-1185">Reference proteome</keyword>
<evidence type="ECO:0000256" key="2">
    <source>
        <dbReference type="ARBA" id="ARBA00022857"/>
    </source>
</evidence>
<dbReference type="PANTHER" id="PTHR43827:SF3">
    <property type="entry name" value="NADP-DEPENDENT OXIDOREDUCTASE DOMAIN-CONTAINING PROTEIN"/>
    <property type="match status" value="1"/>
</dbReference>
<evidence type="ECO:0000313" key="9">
    <source>
        <dbReference type="Proteomes" id="UP000050865"/>
    </source>
</evidence>
<accession>A0A0R2FLQ0</accession>
<dbReference type="CDD" id="cd19071">
    <property type="entry name" value="AKR_AKR1-5-like"/>
    <property type="match status" value="1"/>
</dbReference>
<dbReference type="InterPro" id="IPR020471">
    <property type="entry name" value="AKR"/>
</dbReference>
<dbReference type="PATRIC" id="fig|1423730.4.peg.1113"/>
<evidence type="ECO:0000259" key="7">
    <source>
        <dbReference type="Pfam" id="PF00248"/>
    </source>
</evidence>
<dbReference type="PROSITE" id="PS00798">
    <property type="entry name" value="ALDOKETO_REDUCTASE_1"/>
    <property type="match status" value="1"/>
</dbReference>
<feature type="domain" description="NADP-dependent oxidoreductase" evidence="7">
    <location>
        <begin position="19"/>
        <end position="269"/>
    </location>
</feature>
<organism evidence="8 9">
    <name type="scientific">Lacticaseibacillus camelliae DSM 22697 = JCM 13995</name>
    <dbReference type="NCBI Taxonomy" id="1423730"/>
    <lineage>
        <taxon>Bacteria</taxon>
        <taxon>Bacillati</taxon>
        <taxon>Bacillota</taxon>
        <taxon>Bacilli</taxon>
        <taxon>Lactobacillales</taxon>
        <taxon>Lactobacillaceae</taxon>
        <taxon>Lacticaseibacillus</taxon>
    </lineage>
</organism>
<dbReference type="Pfam" id="PF00248">
    <property type="entry name" value="Aldo_ket_red"/>
    <property type="match status" value="1"/>
</dbReference>
<sequence length="280" mass="31069">MSVLTDPYTLPNGVKIPQVGFGTWQIPNGDAAYQAVSEALRQGYRHIDTAHGYGNEESVGKAIRDSGIPRDQIFVTSKLPAGAKTAEAAQAAFEESMARLDLGYIDMYLIHAPWPWEEFGADYRVQNRTVWEQMESFYTSKKVRAIGISNFNVRDQEDLYAHAKIKPMALQLQYYIGFTEDDNVKCAQDNGLLVEAFSPLATGFLLNNDAVKAVAGHYNTGVAQVAIRYVLQKGLLPLPKATSPAHIKANTELSFTINDEDMKTLDQLKDTAPGEDNNRY</sequence>
<evidence type="ECO:0000256" key="6">
    <source>
        <dbReference type="PIRSR" id="PIRSR000097-3"/>
    </source>
</evidence>
<dbReference type="InterPro" id="IPR018170">
    <property type="entry name" value="Aldo/ket_reductase_CS"/>
</dbReference>
<keyword evidence="2" id="KW-0521">NADP</keyword>
<dbReference type="PROSITE" id="PS00062">
    <property type="entry name" value="ALDOKETO_REDUCTASE_2"/>
    <property type="match status" value="1"/>
</dbReference>
<dbReference type="SUPFAM" id="SSF51430">
    <property type="entry name" value="NAD(P)-linked oxidoreductase"/>
    <property type="match status" value="1"/>
</dbReference>
<dbReference type="InterPro" id="IPR023210">
    <property type="entry name" value="NADP_OxRdtase_dom"/>
</dbReference>
<evidence type="ECO:0000256" key="4">
    <source>
        <dbReference type="PIRSR" id="PIRSR000097-1"/>
    </source>
</evidence>
<dbReference type="PANTHER" id="PTHR43827">
    <property type="entry name" value="2,5-DIKETO-D-GLUCONIC ACID REDUCTASE"/>
    <property type="match status" value="1"/>
</dbReference>
<dbReference type="Gene3D" id="3.20.20.100">
    <property type="entry name" value="NADP-dependent oxidoreductase domain"/>
    <property type="match status" value="1"/>
</dbReference>
<feature type="site" description="Lowers pKa of active site Tyr" evidence="6">
    <location>
        <position position="78"/>
    </location>
</feature>
<dbReference type="InterPro" id="IPR036812">
    <property type="entry name" value="NAD(P)_OxRdtase_dom_sf"/>
</dbReference>
<name>A0A0R2FLQ0_9LACO</name>
<feature type="binding site" evidence="5">
    <location>
        <position position="111"/>
    </location>
    <ligand>
        <name>substrate</name>
    </ligand>
</feature>
<dbReference type="AlphaFoldDB" id="A0A0R2FLQ0"/>
<dbReference type="EMBL" id="AYZJ01000019">
    <property type="protein sequence ID" value="KRN25140.1"/>
    <property type="molecule type" value="Genomic_DNA"/>
</dbReference>
<dbReference type="STRING" id="1423730.FC75_GL001058"/>
<keyword evidence="3" id="KW-0560">Oxidoreductase</keyword>
<dbReference type="PRINTS" id="PR00069">
    <property type="entry name" value="ALDKETRDTASE"/>
</dbReference>
<reference evidence="8 9" key="1">
    <citation type="journal article" date="2015" name="Genome Announc.">
        <title>Expanding the biotechnology potential of lactobacilli through comparative genomics of 213 strains and associated genera.</title>
        <authorList>
            <person name="Sun Z."/>
            <person name="Harris H.M."/>
            <person name="McCann A."/>
            <person name="Guo C."/>
            <person name="Argimon S."/>
            <person name="Zhang W."/>
            <person name="Yang X."/>
            <person name="Jeffery I.B."/>
            <person name="Cooney J.C."/>
            <person name="Kagawa T.F."/>
            <person name="Liu W."/>
            <person name="Song Y."/>
            <person name="Salvetti E."/>
            <person name="Wrobel A."/>
            <person name="Rasinkangas P."/>
            <person name="Parkhill J."/>
            <person name="Rea M.C."/>
            <person name="O'Sullivan O."/>
            <person name="Ritari J."/>
            <person name="Douillard F.P."/>
            <person name="Paul Ross R."/>
            <person name="Yang R."/>
            <person name="Briner A.E."/>
            <person name="Felis G.E."/>
            <person name="de Vos W.M."/>
            <person name="Barrangou R."/>
            <person name="Klaenhammer T.R."/>
            <person name="Caufield P.W."/>
            <person name="Cui Y."/>
            <person name="Zhang H."/>
            <person name="O'Toole P.W."/>
        </authorList>
    </citation>
    <scope>NUCLEOTIDE SEQUENCE [LARGE SCALE GENOMIC DNA]</scope>
    <source>
        <strain evidence="8 9">DSM 22697</strain>
    </source>
</reference>
<dbReference type="PIRSF" id="PIRSF000097">
    <property type="entry name" value="AKR"/>
    <property type="match status" value="1"/>
</dbReference>
<feature type="active site" description="Proton donor" evidence="4">
    <location>
        <position position="53"/>
    </location>
</feature>
<dbReference type="GO" id="GO:0016616">
    <property type="term" value="F:oxidoreductase activity, acting on the CH-OH group of donors, NAD or NADP as acceptor"/>
    <property type="evidence" value="ECO:0007669"/>
    <property type="project" value="UniProtKB-ARBA"/>
</dbReference>
<evidence type="ECO:0000256" key="3">
    <source>
        <dbReference type="ARBA" id="ARBA00023002"/>
    </source>
</evidence>
<protein>
    <submittedName>
        <fullName evidence="8">Aldo keto reductase</fullName>
    </submittedName>
</protein>